<dbReference type="OrthoDB" id="2692477at2759"/>
<organism evidence="2 3">
    <name type="scientific">Suillus subaureus</name>
    <dbReference type="NCBI Taxonomy" id="48587"/>
    <lineage>
        <taxon>Eukaryota</taxon>
        <taxon>Fungi</taxon>
        <taxon>Dikarya</taxon>
        <taxon>Basidiomycota</taxon>
        <taxon>Agaricomycotina</taxon>
        <taxon>Agaricomycetes</taxon>
        <taxon>Agaricomycetidae</taxon>
        <taxon>Boletales</taxon>
        <taxon>Suillineae</taxon>
        <taxon>Suillaceae</taxon>
        <taxon>Suillus</taxon>
    </lineage>
</organism>
<feature type="region of interest" description="Disordered" evidence="1">
    <location>
        <begin position="33"/>
        <end position="86"/>
    </location>
</feature>
<sequence>MPHESAHKELMNIVDQAELALAKPQYQDILDDWSDFGNDSSSGNSLSTTTSNDNSTINLSFSSPSPSSPLFPMTVTSGSSGNSSISSDDVALPYDRLLHTINALCDEVKRACVLHKPNEPPP</sequence>
<evidence type="ECO:0000313" key="3">
    <source>
        <dbReference type="Proteomes" id="UP000807769"/>
    </source>
</evidence>
<protein>
    <submittedName>
        <fullName evidence="2">Uncharacterized protein</fullName>
    </submittedName>
</protein>
<gene>
    <name evidence="2" type="ORF">BJ212DRAFT_1486130</name>
</gene>
<reference evidence="2" key="1">
    <citation type="journal article" date="2020" name="New Phytol.">
        <title>Comparative genomics reveals dynamic genome evolution in host specialist ectomycorrhizal fungi.</title>
        <authorList>
            <person name="Lofgren L.A."/>
            <person name="Nguyen N.H."/>
            <person name="Vilgalys R."/>
            <person name="Ruytinx J."/>
            <person name="Liao H.L."/>
            <person name="Branco S."/>
            <person name="Kuo A."/>
            <person name="LaButti K."/>
            <person name="Lipzen A."/>
            <person name="Andreopoulos W."/>
            <person name="Pangilinan J."/>
            <person name="Riley R."/>
            <person name="Hundley H."/>
            <person name="Na H."/>
            <person name="Barry K."/>
            <person name="Grigoriev I.V."/>
            <person name="Stajich J.E."/>
            <person name="Kennedy P.G."/>
        </authorList>
    </citation>
    <scope>NUCLEOTIDE SEQUENCE</scope>
    <source>
        <strain evidence="2">MN1</strain>
    </source>
</reference>
<name>A0A9P7DXZ6_9AGAM</name>
<dbReference type="RefSeq" id="XP_041187580.1">
    <property type="nucleotide sequence ID" value="XM_041341079.1"/>
</dbReference>
<comment type="caution">
    <text evidence="2">The sequence shown here is derived from an EMBL/GenBank/DDBJ whole genome shotgun (WGS) entry which is preliminary data.</text>
</comment>
<evidence type="ECO:0000313" key="2">
    <source>
        <dbReference type="EMBL" id="KAG1806004.1"/>
    </source>
</evidence>
<dbReference type="AlphaFoldDB" id="A0A9P7DXZ6"/>
<dbReference type="EMBL" id="JABBWG010000049">
    <property type="protein sequence ID" value="KAG1806004.1"/>
    <property type="molecule type" value="Genomic_DNA"/>
</dbReference>
<evidence type="ECO:0000256" key="1">
    <source>
        <dbReference type="SAM" id="MobiDB-lite"/>
    </source>
</evidence>
<accession>A0A9P7DXZ6</accession>
<dbReference type="GeneID" id="64635095"/>
<feature type="compositionally biased region" description="Low complexity" evidence="1">
    <location>
        <begin position="35"/>
        <end position="86"/>
    </location>
</feature>
<keyword evidence="3" id="KW-1185">Reference proteome</keyword>
<dbReference type="Proteomes" id="UP000807769">
    <property type="component" value="Unassembled WGS sequence"/>
</dbReference>
<proteinExistence type="predicted"/>